<name>A0ABX5SK49_9LACO</name>
<gene>
    <name evidence="1" type="ORF">EW139_06335</name>
</gene>
<dbReference type="EMBL" id="CP037939">
    <property type="protein sequence ID" value="QBR47757.1"/>
    <property type="molecule type" value="Genomic_DNA"/>
</dbReference>
<evidence type="ECO:0000313" key="2">
    <source>
        <dbReference type="Proteomes" id="UP000295756"/>
    </source>
</evidence>
<organism evidence="1 2">
    <name type="scientific">Leuconostoc kimchii</name>
    <dbReference type="NCBI Taxonomy" id="136609"/>
    <lineage>
        <taxon>Bacteria</taxon>
        <taxon>Bacillati</taxon>
        <taxon>Bacillota</taxon>
        <taxon>Bacilli</taxon>
        <taxon>Lactobacillales</taxon>
        <taxon>Lactobacillaceae</taxon>
        <taxon>Leuconostoc</taxon>
    </lineage>
</organism>
<reference evidence="1 2" key="1">
    <citation type="submission" date="2019-03" db="EMBL/GenBank/DDBJ databases">
        <title>Complete Genome Sequence of Leuconostoc kimchii strain NKJ218 Isolated from Homemade Kimchi.</title>
        <authorList>
            <person name="Jung J.Y."/>
            <person name="Jin H.M."/>
            <person name="Jung J.-W."/>
            <person name="Lee S.-Y."/>
            <person name="Ryu B.-G."/>
            <person name="Han S.-S."/>
            <person name="Kang H.K."/>
            <person name="Choi H.W."/>
            <person name="Chung E.J."/>
            <person name="Choi K.-M."/>
        </authorList>
    </citation>
    <scope>NUCLEOTIDE SEQUENCE [LARGE SCALE GENOMIC DNA]</scope>
    <source>
        <strain evidence="1 2">NKJ218</strain>
    </source>
</reference>
<sequence length="357" mass="39398">MSLKNPFETRQMITPSNYMPFIFADSGTNIVPNEMISADTALRNSDIYSVVSLISADIAGATYIGTNQNALNVLNNPSHLTSRYNFWQTVILEILLSGNAFVVIDGKELRYIPNQNVMLDLTNDVLSYQITPFGDYQGGAYNAKSVLHFKIMAHGVNGGELIGHSPLESLVNEVQQQDQADRLSMATLARAINPTSLIKIPDAVVSPEAKENVRKEFEKANTGSNAGRTLVLDQSADFQSISINADIAKYLNSATYQRQQISKAFGVPDSYLNGQGDQQSSLKMIQNMYLNSLNRYIEPLISEIQLKFSDDISLDLNSILDYSNATLKQDLLNFVDKGILEASQAQKILIDKGVINL</sequence>
<protein>
    <submittedName>
        <fullName evidence="1">Phage portal protein</fullName>
    </submittedName>
</protein>
<dbReference type="RefSeq" id="WP_134833567.1">
    <property type="nucleotide sequence ID" value="NZ_CP037939.1"/>
</dbReference>
<proteinExistence type="predicted"/>
<dbReference type="Pfam" id="PF04860">
    <property type="entry name" value="Phage_portal"/>
    <property type="match status" value="1"/>
</dbReference>
<dbReference type="NCBIfam" id="TIGR01537">
    <property type="entry name" value="portal_HK97"/>
    <property type="match status" value="1"/>
</dbReference>
<dbReference type="InterPro" id="IPR006944">
    <property type="entry name" value="Phage/GTA_portal"/>
</dbReference>
<accession>A0ABX5SK49</accession>
<dbReference type="Proteomes" id="UP000295756">
    <property type="component" value="Chromosome"/>
</dbReference>
<keyword evidence="2" id="KW-1185">Reference proteome</keyword>
<evidence type="ECO:0000313" key="1">
    <source>
        <dbReference type="EMBL" id="QBR47757.1"/>
    </source>
</evidence>
<dbReference type="InterPro" id="IPR006427">
    <property type="entry name" value="Portal_HK97"/>
</dbReference>